<feature type="binding site" evidence="4">
    <location>
        <position position="120"/>
    </location>
    <ligand>
        <name>substrate</name>
    </ligand>
</feature>
<dbReference type="eggNOG" id="KOG1577">
    <property type="taxonomic scope" value="Eukaryota"/>
</dbReference>
<evidence type="ECO:0000259" key="6">
    <source>
        <dbReference type="Pfam" id="PF00248"/>
    </source>
</evidence>
<dbReference type="PROSITE" id="PS00062">
    <property type="entry name" value="ALDOKETO_REDUCTASE_2"/>
    <property type="match status" value="1"/>
</dbReference>
<comment type="caution">
    <text evidence="7">The sequence shown here is derived from an EMBL/GenBank/DDBJ whole genome shotgun (WGS) entry which is preliminary data.</text>
</comment>
<dbReference type="InterPro" id="IPR018170">
    <property type="entry name" value="Aldo/ket_reductase_CS"/>
</dbReference>
<dbReference type="PROSITE" id="PS00063">
    <property type="entry name" value="ALDOKETO_REDUCTASE_3"/>
    <property type="match status" value="1"/>
</dbReference>
<dbReference type="PROSITE" id="PS00798">
    <property type="entry name" value="ALDOKETO_REDUCTASE_1"/>
    <property type="match status" value="1"/>
</dbReference>
<evidence type="ECO:0000256" key="1">
    <source>
        <dbReference type="ARBA" id="ARBA00007905"/>
    </source>
</evidence>
<dbReference type="Gene3D" id="3.20.20.100">
    <property type="entry name" value="NADP-dependent oxidoreductase domain"/>
    <property type="match status" value="1"/>
</dbReference>
<dbReference type="EMBL" id="CAHR02000055">
    <property type="protein sequence ID" value="CCG81686.1"/>
    <property type="molecule type" value="Genomic_DNA"/>
</dbReference>
<dbReference type="FunFam" id="3.20.20.100:FF:000015">
    <property type="entry name" value="Oxidoreductase, aldo/keto reductase family"/>
    <property type="match status" value="1"/>
</dbReference>
<evidence type="ECO:0000313" key="7">
    <source>
        <dbReference type="EMBL" id="CCG81686.1"/>
    </source>
</evidence>
<dbReference type="PANTHER" id="PTHR43827:SF13">
    <property type="entry name" value="ALDO_KETO REDUCTASE FAMILY PROTEIN"/>
    <property type="match status" value="1"/>
</dbReference>
<dbReference type="InterPro" id="IPR020471">
    <property type="entry name" value="AKR"/>
</dbReference>
<keyword evidence="8" id="KW-1185">Reference proteome</keyword>
<dbReference type="PIRSF" id="PIRSF000097">
    <property type="entry name" value="AKR"/>
    <property type="match status" value="1"/>
</dbReference>
<accession>R4XBE4</accession>
<reference evidence="7 8" key="1">
    <citation type="journal article" date="2013" name="MBio">
        <title>Genome sequencing of the plant pathogen Taphrina deformans, the causal agent of peach leaf curl.</title>
        <authorList>
            <person name="Cisse O.H."/>
            <person name="Almeida J.M.G.C.F."/>
            <person name="Fonseca A."/>
            <person name="Kumar A.A."/>
            <person name="Salojaervi J."/>
            <person name="Overmyer K."/>
            <person name="Hauser P.M."/>
            <person name="Pagni M."/>
        </authorList>
    </citation>
    <scope>NUCLEOTIDE SEQUENCE [LARGE SCALE GENOMIC DNA]</scope>
    <source>
        <strain evidence="8">PYCC 5710 / ATCC 11124 / CBS 356.35 / IMI 108563 / JCM 9778 / NBRC 8474</strain>
    </source>
</reference>
<feature type="active site" description="Proton donor" evidence="3">
    <location>
        <position position="57"/>
    </location>
</feature>
<dbReference type="InterPro" id="IPR023210">
    <property type="entry name" value="NADP_OxRdtase_dom"/>
</dbReference>
<dbReference type="PANTHER" id="PTHR43827">
    <property type="entry name" value="2,5-DIKETO-D-GLUCONIC ACID REDUCTASE"/>
    <property type="match status" value="1"/>
</dbReference>
<dbReference type="VEuPathDB" id="FungiDB:TAPDE_001504"/>
<dbReference type="OrthoDB" id="416253at2759"/>
<dbReference type="STRING" id="1097556.R4XBE4"/>
<proteinExistence type="inferred from homology"/>
<dbReference type="GO" id="GO:0016491">
    <property type="term" value="F:oxidoreductase activity"/>
    <property type="evidence" value="ECO:0007669"/>
    <property type="project" value="UniProtKB-KW"/>
</dbReference>
<evidence type="ECO:0000256" key="5">
    <source>
        <dbReference type="PIRSR" id="PIRSR000097-3"/>
    </source>
</evidence>
<protein>
    <recommendedName>
        <fullName evidence="6">NADP-dependent oxidoreductase domain-containing protein</fullName>
    </recommendedName>
</protein>
<evidence type="ECO:0000313" key="8">
    <source>
        <dbReference type="Proteomes" id="UP000013776"/>
    </source>
</evidence>
<sequence length="288" mass="32102">MSSAASLPFGKRISLSDGKSIPQLGFGVYEMSGREARRAVREALDHGYRHIDSAAWYMNEKECGEAINDFIAASDGLVKRADIYYTSKLRSNSTYEQAVKAIKKSVSECGLGYLDLYLIHSPYPNRAARLASWKAMEEAVEQGLVKSIGVSNYGTRHIDELLASRPAIRPVINQIDVHPFMARAEDVKYNQDRQIVVEAWGPLARGMRMNDETMVRIAEGHGKSVAQVLIRYSLQRGCVCIPKSVTTSRIMENKEVFDFTLSDQEMDTLNALDEGLVTDWDPIGDSSV</sequence>
<organism evidence="7 8">
    <name type="scientific">Taphrina deformans (strain PYCC 5710 / ATCC 11124 / CBS 356.35 / IMI 108563 / JCM 9778 / NBRC 8474)</name>
    <name type="common">Peach leaf curl fungus</name>
    <name type="synonym">Lalaria deformans</name>
    <dbReference type="NCBI Taxonomy" id="1097556"/>
    <lineage>
        <taxon>Eukaryota</taxon>
        <taxon>Fungi</taxon>
        <taxon>Dikarya</taxon>
        <taxon>Ascomycota</taxon>
        <taxon>Taphrinomycotina</taxon>
        <taxon>Taphrinomycetes</taxon>
        <taxon>Taphrinales</taxon>
        <taxon>Taphrinaceae</taxon>
        <taxon>Taphrina</taxon>
    </lineage>
</organism>
<dbReference type="AlphaFoldDB" id="R4XBE4"/>
<dbReference type="Proteomes" id="UP000013776">
    <property type="component" value="Unassembled WGS sequence"/>
</dbReference>
<feature type="site" description="Lowers pKa of active site Tyr" evidence="5">
    <location>
        <position position="88"/>
    </location>
</feature>
<dbReference type="SUPFAM" id="SSF51430">
    <property type="entry name" value="NAD(P)-linked oxidoreductase"/>
    <property type="match status" value="1"/>
</dbReference>
<name>R4XBE4_TAPDE</name>
<feature type="domain" description="NADP-dependent oxidoreductase" evidence="6">
    <location>
        <begin position="30"/>
        <end position="273"/>
    </location>
</feature>
<dbReference type="CDD" id="cd19071">
    <property type="entry name" value="AKR_AKR1-5-like"/>
    <property type="match status" value="1"/>
</dbReference>
<comment type="similarity">
    <text evidence="1">Belongs to the aldo/keto reductase family.</text>
</comment>
<gene>
    <name evidence="7" type="ORF">TAPDE_001504</name>
</gene>
<evidence type="ECO:0000256" key="2">
    <source>
        <dbReference type="ARBA" id="ARBA00023002"/>
    </source>
</evidence>
<evidence type="ECO:0000256" key="3">
    <source>
        <dbReference type="PIRSR" id="PIRSR000097-1"/>
    </source>
</evidence>
<evidence type="ECO:0000256" key="4">
    <source>
        <dbReference type="PIRSR" id="PIRSR000097-2"/>
    </source>
</evidence>
<dbReference type="InterPro" id="IPR036812">
    <property type="entry name" value="NAD(P)_OxRdtase_dom_sf"/>
</dbReference>
<keyword evidence="2" id="KW-0560">Oxidoreductase</keyword>
<dbReference type="PRINTS" id="PR00069">
    <property type="entry name" value="ALDKETRDTASE"/>
</dbReference>
<dbReference type="Pfam" id="PF00248">
    <property type="entry name" value="Aldo_ket_red"/>
    <property type="match status" value="1"/>
</dbReference>